<keyword evidence="6" id="KW-0862">Zinc</keyword>
<evidence type="ECO:0000256" key="10">
    <source>
        <dbReference type="ARBA" id="ARBA00023242"/>
    </source>
</evidence>
<dbReference type="PROSITE" id="PS50157">
    <property type="entry name" value="ZINC_FINGER_C2H2_2"/>
    <property type="match status" value="1"/>
</dbReference>
<comment type="subcellular location">
    <subcellularLocation>
        <location evidence="1">Nucleus</location>
    </subcellularLocation>
</comment>
<dbReference type="OrthoDB" id="8922241at2759"/>
<evidence type="ECO:0000259" key="12">
    <source>
        <dbReference type="PROSITE" id="PS50157"/>
    </source>
</evidence>
<dbReference type="PANTHER" id="PTHR23226">
    <property type="entry name" value="ZINC FINGER AND SCAN DOMAIN-CONTAINING"/>
    <property type="match status" value="1"/>
</dbReference>
<keyword evidence="10" id="KW-0539">Nucleus</keyword>
<dbReference type="PROSITE" id="PS00028">
    <property type="entry name" value="ZINC_FINGER_C2H2_1"/>
    <property type="match status" value="1"/>
</dbReference>
<dbReference type="AlphaFoldDB" id="A0A851UTB5"/>
<dbReference type="PANTHER" id="PTHR23226:SF416">
    <property type="entry name" value="FI01424P"/>
    <property type="match status" value="1"/>
</dbReference>
<keyword evidence="9" id="KW-0804">Transcription</keyword>
<proteinExistence type="inferred from homology"/>
<feature type="domain" description="C2H2-type" evidence="12">
    <location>
        <begin position="27"/>
        <end position="54"/>
    </location>
</feature>
<dbReference type="InterPro" id="IPR036236">
    <property type="entry name" value="Znf_C2H2_sf"/>
</dbReference>
<dbReference type="SMART" id="SM00355">
    <property type="entry name" value="ZnF_C2H2"/>
    <property type="match status" value="1"/>
</dbReference>
<evidence type="ECO:0000256" key="2">
    <source>
        <dbReference type="ARBA" id="ARBA00006991"/>
    </source>
</evidence>
<evidence type="ECO:0000256" key="7">
    <source>
        <dbReference type="ARBA" id="ARBA00023015"/>
    </source>
</evidence>
<keyword evidence="5 11" id="KW-0863">Zinc-finger</keyword>
<evidence type="ECO:0000256" key="6">
    <source>
        <dbReference type="ARBA" id="ARBA00022833"/>
    </source>
</evidence>
<dbReference type="GO" id="GO:0008270">
    <property type="term" value="F:zinc ion binding"/>
    <property type="evidence" value="ECO:0007669"/>
    <property type="project" value="UniProtKB-KW"/>
</dbReference>
<dbReference type="GO" id="GO:0005634">
    <property type="term" value="C:nucleus"/>
    <property type="evidence" value="ECO:0007669"/>
    <property type="project" value="UniProtKB-SubCell"/>
</dbReference>
<dbReference type="Gene3D" id="3.30.160.60">
    <property type="entry name" value="Classic Zinc Finger"/>
    <property type="match status" value="1"/>
</dbReference>
<keyword evidence="3" id="KW-0479">Metal-binding</keyword>
<organism evidence="13 14">
    <name type="scientific">Elachura formosa</name>
    <name type="common">spotted wren-babbler</name>
    <dbReference type="NCBI Taxonomy" id="1463973"/>
    <lineage>
        <taxon>Eukaryota</taxon>
        <taxon>Metazoa</taxon>
        <taxon>Chordata</taxon>
        <taxon>Craniata</taxon>
        <taxon>Vertebrata</taxon>
        <taxon>Euteleostomi</taxon>
        <taxon>Archelosauria</taxon>
        <taxon>Archosauria</taxon>
        <taxon>Dinosauria</taxon>
        <taxon>Saurischia</taxon>
        <taxon>Theropoda</taxon>
        <taxon>Coelurosauria</taxon>
        <taxon>Aves</taxon>
        <taxon>Neognathae</taxon>
        <taxon>Neoaves</taxon>
        <taxon>Telluraves</taxon>
        <taxon>Australaves</taxon>
        <taxon>Passeriformes</taxon>
        <taxon>Elachuridae</taxon>
        <taxon>Elachura</taxon>
    </lineage>
</organism>
<feature type="non-terminal residue" evidence="13">
    <location>
        <position position="1"/>
    </location>
</feature>
<dbReference type="Proteomes" id="UP000623542">
    <property type="component" value="Unassembled WGS sequence"/>
</dbReference>
<keyword evidence="8" id="KW-0238">DNA-binding</keyword>
<dbReference type="EMBL" id="WBNG01002924">
    <property type="protein sequence ID" value="NXD31948.1"/>
    <property type="molecule type" value="Genomic_DNA"/>
</dbReference>
<evidence type="ECO:0000313" key="13">
    <source>
        <dbReference type="EMBL" id="NXD31948.1"/>
    </source>
</evidence>
<accession>A0A851UTB5</accession>
<comment type="caution">
    <text evidence="13">The sequence shown here is derived from an EMBL/GenBank/DDBJ whole genome shotgun (WGS) entry which is preliminary data.</text>
</comment>
<dbReference type="GO" id="GO:0000978">
    <property type="term" value="F:RNA polymerase II cis-regulatory region sequence-specific DNA binding"/>
    <property type="evidence" value="ECO:0007669"/>
    <property type="project" value="TreeGrafter"/>
</dbReference>
<keyword evidence="14" id="KW-1185">Reference proteome</keyword>
<feature type="non-terminal residue" evidence="13">
    <location>
        <position position="54"/>
    </location>
</feature>
<evidence type="ECO:0000256" key="4">
    <source>
        <dbReference type="ARBA" id="ARBA00022737"/>
    </source>
</evidence>
<gene>
    <name evidence="13" type="primary">Znf3_1</name>
    <name evidence="13" type="ORF">ELAFOR_R10158</name>
</gene>
<reference evidence="13" key="1">
    <citation type="submission" date="2019-09" db="EMBL/GenBank/DDBJ databases">
        <title>Bird 10,000 Genomes (B10K) Project - Family phase.</title>
        <authorList>
            <person name="Zhang G."/>
        </authorList>
    </citation>
    <scope>NUCLEOTIDE SEQUENCE</scope>
    <source>
        <strain evidence="13">B10K-IZCAS-20218</strain>
        <tissue evidence="13">Blood</tissue>
    </source>
</reference>
<evidence type="ECO:0000256" key="11">
    <source>
        <dbReference type="PROSITE-ProRule" id="PRU00042"/>
    </source>
</evidence>
<keyword evidence="4" id="KW-0677">Repeat</keyword>
<evidence type="ECO:0000256" key="1">
    <source>
        <dbReference type="ARBA" id="ARBA00004123"/>
    </source>
</evidence>
<evidence type="ECO:0000256" key="3">
    <source>
        <dbReference type="ARBA" id="ARBA00022723"/>
    </source>
</evidence>
<dbReference type="GO" id="GO:0000981">
    <property type="term" value="F:DNA-binding transcription factor activity, RNA polymerase II-specific"/>
    <property type="evidence" value="ECO:0007669"/>
    <property type="project" value="TreeGrafter"/>
</dbReference>
<protein>
    <submittedName>
        <fullName evidence="13">ZNF3 protein</fullName>
    </submittedName>
</protein>
<dbReference type="InterPro" id="IPR013087">
    <property type="entry name" value="Znf_C2H2_type"/>
</dbReference>
<evidence type="ECO:0000256" key="5">
    <source>
        <dbReference type="ARBA" id="ARBA00022771"/>
    </source>
</evidence>
<dbReference type="SUPFAM" id="SSF57667">
    <property type="entry name" value="beta-beta-alpha zinc fingers"/>
    <property type="match status" value="1"/>
</dbReference>
<sequence>CPEGSQRSSWSLEMVTYQQPPDREKPYKCLECKKSFSWSSSLIHHQKIHIGKWP</sequence>
<dbReference type="FunFam" id="3.30.160.60:FF:000540">
    <property type="entry name" value="zinc finger protein 263 isoform X1"/>
    <property type="match status" value="1"/>
</dbReference>
<comment type="similarity">
    <text evidence="2">Belongs to the krueppel C2H2-type zinc-finger protein family.</text>
</comment>
<evidence type="ECO:0000256" key="9">
    <source>
        <dbReference type="ARBA" id="ARBA00023163"/>
    </source>
</evidence>
<evidence type="ECO:0000313" key="14">
    <source>
        <dbReference type="Proteomes" id="UP000623542"/>
    </source>
</evidence>
<keyword evidence="7" id="KW-0805">Transcription regulation</keyword>
<evidence type="ECO:0000256" key="8">
    <source>
        <dbReference type="ARBA" id="ARBA00023125"/>
    </source>
</evidence>
<name>A0A851UTB5_9PASS</name>